<dbReference type="PANTHER" id="PTHR11920:SF496">
    <property type="entry name" value="GUANYLATE CYCLASE"/>
    <property type="match status" value="1"/>
</dbReference>
<evidence type="ECO:0000256" key="6">
    <source>
        <dbReference type="ARBA" id="ARBA00022989"/>
    </source>
</evidence>
<feature type="domain" description="Guanylate cyclase" evidence="17">
    <location>
        <begin position="793"/>
        <end position="923"/>
    </location>
</feature>
<dbReference type="PROSITE" id="PS50011">
    <property type="entry name" value="PROTEIN_KINASE_DOM"/>
    <property type="match status" value="1"/>
</dbReference>
<keyword evidence="7" id="KW-0342">GTP-binding</keyword>
<evidence type="ECO:0000256" key="4">
    <source>
        <dbReference type="ARBA" id="ARBA00022729"/>
    </source>
</evidence>
<evidence type="ECO:0000313" key="18">
    <source>
        <dbReference type="EnsemblMetazoa" id="CLYHEMP013798.1"/>
    </source>
</evidence>
<dbReference type="InterPro" id="IPR028082">
    <property type="entry name" value="Peripla_BP_I"/>
</dbReference>
<dbReference type="InterPro" id="IPR000719">
    <property type="entry name" value="Prot_kinase_dom"/>
</dbReference>
<dbReference type="EC" id="4.6.1.2" evidence="2 14"/>
<proteinExistence type="inferred from homology"/>
<evidence type="ECO:0000256" key="1">
    <source>
        <dbReference type="ARBA" id="ARBA00004479"/>
    </source>
</evidence>
<dbReference type="Gene3D" id="3.40.50.2300">
    <property type="match status" value="2"/>
</dbReference>
<protein>
    <recommendedName>
        <fullName evidence="2 14">Guanylate cyclase</fullName>
        <ecNumber evidence="2 14">4.6.1.2</ecNumber>
    </recommendedName>
</protein>
<evidence type="ECO:0000259" key="17">
    <source>
        <dbReference type="PROSITE" id="PS50125"/>
    </source>
</evidence>
<evidence type="ECO:0000256" key="2">
    <source>
        <dbReference type="ARBA" id="ARBA00012202"/>
    </source>
</evidence>
<evidence type="ECO:0000256" key="3">
    <source>
        <dbReference type="ARBA" id="ARBA00022692"/>
    </source>
</evidence>
<accession>A0A7M5WVJ1</accession>
<dbReference type="InterPro" id="IPR029787">
    <property type="entry name" value="Nucleotide_cyclase"/>
</dbReference>
<dbReference type="CDD" id="cd07302">
    <property type="entry name" value="CHD"/>
    <property type="match status" value="1"/>
</dbReference>
<feature type="transmembrane region" description="Helical" evidence="15">
    <location>
        <begin position="388"/>
        <end position="408"/>
    </location>
</feature>
<dbReference type="FunFam" id="3.30.70.1230:FF:000004">
    <property type="entry name" value="Guanylate cyclase"/>
    <property type="match status" value="1"/>
</dbReference>
<dbReference type="GO" id="GO:0004016">
    <property type="term" value="F:adenylate cyclase activity"/>
    <property type="evidence" value="ECO:0007669"/>
    <property type="project" value="TreeGrafter"/>
</dbReference>
<keyword evidence="3 15" id="KW-0812">Transmembrane</keyword>
<dbReference type="Pfam" id="PF00211">
    <property type="entry name" value="Guanylate_cyc"/>
    <property type="match status" value="1"/>
</dbReference>
<keyword evidence="10" id="KW-0325">Glycoprotein</keyword>
<dbReference type="InterPro" id="IPR011009">
    <property type="entry name" value="Kinase-like_dom_sf"/>
</dbReference>
<dbReference type="GO" id="GO:0005524">
    <property type="term" value="F:ATP binding"/>
    <property type="evidence" value="ECO:0007669"/>
    <property type="project" value="InterPro"/>
</dbReference>
<dbReference type="GO" id="GO:0004672">
    <property type="term" value="F:protein kinase activity"/>
    <property type="evidence" value="ECO:0007669"/>
    <property type="project" value="InterPro"/>
</dbReference>
<dbReference type="GO" id="GO:0005525">
    <property type="term" value="F:GTP binding"/>
    <property type="evidence" value="ECO:0007669"/>
    <property type="project" value="UniProtKB-KW"/>
</dbReference>
<evidence type="ECO:0000256" key="9">
    <source>
        <dbReference type="ARBA" id="ARBA00023170"/>
    </source>
</evidence>
<evidence type="ECO:0000256" key="12">
    <source>
        <dbReference type="ARBA" id="ARBA00023293"/>
    </source>
</evidence>
<dbReference type="InterPro" id="IPR001054">
    <property type="entry name" value="A/G_cyclase"/>
</dbReference>
<comment type="similarity">
    <text evidence="13">Belongs to the adenylyl cyclase class-4/guanylyl cyclase family.</text>
</comment>
<keyword evidence="12 14" id="KW-0141">cGMP biosynthesis</keyword>
<reference evidence="18" key="1">
    <citation type="submission" date="2021-01" db="UniProtKB">
        <authorList>
            <consortium name="EnsemblMetazoa"/>
        </authorList>
    </citation>
    <scope>IDENTIFICATION</scope>
</reference>
<evidence type="ECO:0000256" key="10">
    <source>
        <dbReference type="ARBA" id="ARBA00023180"/>
    </source>
</evidence>
<evidence type="ECO:0000256" key="13">
    <source>
        <dbReference type="RuleBase" id="RU000405"/>
    </source>
</evidence>
<feature type="domain" description="Protein kinase" evidence="16">
    <location>
        <begin position="424"/>
        <end position="735"/>
    </location>
</feature>
<dbReference type="GO" id="GO:0035556">
    <property type="term" value="P:intracellular signal transduction"/>
    <property type="evidence" value="ECO:0007669"/>
    <property type="project" value="InterPro"/>
</dbReference>
<keyword evidence="5" id="KW-0547">Nucleotide-binding</keyword>
<dbReference type="InterPro" id="IPR001828">
    <property type="entry name" value="ANF_lig-bd_rcpt"/>
</dbReference>
<dbReference type="PROSITE" id="PS50125">
    <property type="entry name" value="GUANYLATE_CYCLASE_2"/>
    <property type="match status" value="1"/>
</dbReference>
<keyword evidence="8 15" id="KW-0472">Membrane</keyword>
<dbReference type="PROSITE" id="PS00452">
    <property type="entry name" value="GUANYLATE_CYCLASE_1"/>
    <property type="match status" value="1"/>
</dbReference>
<dbReference type="SUPFAM" id="SSF55073">
    <property type="entry name" value="Nucleotide cyclase"/>
    <property type="match status" value="1"/>
</dbReference>
<dbReference type="CDD" id="cd06352">
    <property type="entry name" value="PBP1_NPR_GC-like"/>
    <property type="match status" value="1"/>
</dbReference>
<name>A0A7M5WVJ1_9CNID</name>
<dbReference type="GO" id="GO:0005886">
    <property type="term" value="C:plasma membrane"/>
    <property type="evidence" value="ECO:0007669"/>
    <property type="project" value="TreeGrafter"/>
</dbReference>
<dbReference type="PANTHER" id="PTHR11920">
    <property type="entry name" value="GUANYLYL CYCLASE"/>
    <property type="match status" value="1"/>
</dbReference>
<dbReference type="Gene3D" id="3.30.70.1230">
    <property type="entry name" value="Nucleotide cyclase"/>
    <property type="match status" value="1"/>
</dbReference>
<evidence type="ECO:0000256" key="8">
    <source>
        <dbReference type="ARBA" id="ARBA00023136"/>
    </source>
</evidence>
<dbReference type="InterPro" id="IPR001245">
    <property type="entry name" value="Ser-Thr/Tyr_kinase_cat_dom"/>
</dbReference>
<evidence type="ECO:0000256" key="11">
    <source>
        <dbReference type="ARBA" id="ARBA00023239"/>
    </source>
</evidence>
<dbReference type="Pfam" id="PF01094">
    <property type="entry name" value="ANF_receptor"/>
    <property type="match status" value="1"/>
</dbReference>
<organism evidence="18 19">
    <name type="scientific">Clytia hemisphaerica</name>
    <dbReference type="NCBI Taxonomy" id="252671"/>
    <lineage>
        <taxon>Eukaryota</taxon>
        <taxon>Metazoa</taxon>
        <taxon>Cnidaria</taxon>
        <taxon>Hydrozoa</taxon>
        <taxon>Hydroidolina</taxon>
        <taxon>Leptothecata</taxon>
        <taxon>Obeliida</taxon>
        <taxon>Clytiidae</taxon>
        <taxon>Clytia</taxon>
    </lineage>
</organism>
<keyword evidence="6 15" id="KW-1133">Transmembrane helix</keyword>
<dbReference type="Pfam" id="PF07714">
    <property type="entry name" value="PK_Tyr_Ser-Thr"/>
    <property type="match status" value="1"/>
</dbReference>
<comment type="catalytic activity">
    <reaction evidence="14">
        <text>GTP = 3',5'-cyclic GMP + diphosphate</text>
        <dbReference type="Rhea" id="RHEA:13665"/>
        <dbReference type="ChEBI" id="CHEBI:33019"/>
        <dbReference type="ChEBI" id="CHEBI:37565"/>
        <dbReference type="ChEBI" id="CHEBI:57746"/>
        <dbReference type="EC" id="4.6.1.2"/>
    </reaction>
</comment>
<dbReference type="EnsemblMetazoa" id="CLYHEMT013798.1">
    <property type="protein sequence ID" value="CLYHEMP013798.1"/>
    <property type="gene ID" value="CLYHEMG013798"/>
</dbReference>
<dbReference type="Proteomes" id="UP000594262">
    <property type="component" value="Unplaced"/>
</dbReference>
<dbReference type="SUPFAM" id="SSF56112">
    <property type="entry name" value="Protein kinase-like (PK-like)"/>
    <property type="match status" value="1"/>
</dbReference>
<dbReference type="SMART" id="SM00044">
    <property type="entry name" value="CYCc"/>
    <property type="match status" value="1"/>
</dbReference>
<dbReference type="InterPro" id="IPR050401">
    <property type="entry name" value="Cyclic_nucleotide_synthase"/>
</dbReference>
<keyword evidence="11 13" id="KW-0456">Lyase</keyword>
<dbReference type="AlphaFoldDB" id="A0A7M5WVJ1"/>
<sequence length="993" mass="112790">MAIGAAVDLYNAGVKAMIGPACSVCCLSAGLLSTNKKIPLISYSCSSIELSNKDNYPYFARTKPFARTGPWAPKALTAITKRMKWRQVCIIERVHEIYTLVSENLRQEFLTQNYTVHRERFYDEDTTFQEKEEYLANLQDKCRVFFIVTDKGALNEFLIHAYHRGLLTKEKGFAFLTIDFKISFFQVLPEHNLPGNTDDEKLDFLRKDILQGLITVSAVYPSEQDNPQFTAFKQDVELMKNNAPWDVSPYNESLPLKNPNAINSAYTYDAVWLVAMAMDRILKENPNSTLNDSRLIYETVLNTTFNGYTGPFHLDAQGDRIPDFHISNVVDGTVVNLYEYDPLNAVGELDANITFVFPGNTTQIPLDVPVCGFHNEFCIVEEDDFDYLAIYIAVPMFFILIIFIGLYVHNKRKYEMSMLCKGLVIDSKEISYGGENSSFRSRISAMSSMTRDSGFINLRGLGKSKVVIWRSEKAFVKTIKKCKVDLTKMLLIKLKRLKDINHTNVNPFLGVFQQGPDFHVLWNVCQKGSLQDVLQNDDIECDWTFRLSFVNDIAKGLNEIFKNGGVHGNLNSSNCLIDNRWVCKISNFGLTHFKSGIKTLPDNSYEAYKKQFWKAPERISNHGLAPSKEGDIYSYGIILYEISVRDDPFHYDMEQSDLQPRDIIEMVRSKGNDEKPFRPTIMEGNGAPGDYNNLMRRCWEQDPEERCQIKDITKTVQKLNRDFGMKGSLIDHMLMMMEKYTNNLEDIVADRTRQLEEEKVKTEKLLYKMLPFSVANKLKEGQPVLAEQFDAVTIFFSDIVGFTSLCSESTPIQVVEMLNDLYSCFDNIIDSHDVYKVETIGDAYMVVSGLPVRNGSRHAGEIATMSLDLLSSVRTFRVKHKPELQMQLRIGIHTGPCVAGVVGLKMPRYCLFGDTVNYASRMESSGLALRIHVSPECKEILDLLSGYELEERGPVPMKGKGTIVTFFLTGKEGYNNELPDLAKAAGMDAHTFK</sequence>
<dbReference type="OrthoDB" id="1890790at2759"/>
<dbReference type="SUPFAM" id="SSF53822">
    <property type="entry name" value="Periplasmic binding protein-like I"/>
    <property type="match status" value="1"/>
</dbReference>
<dbReference type="Gene3D" id="1.10.510.10">
    <property type="entry name" value="Transferase(Phosphotransferase) domain 1"/>
    <property type="match status" value="1"/>
</dbReference>
<evidence type="ECO:0000313" key="19">
    <source>
        <dbReference type="Proteomes" id="UP000594262"/>
    </source>
</evidence>
<evidence type="ECO:0000256" key="14">
    <source>
        <dbReference type="RuleBase" id="RU003431"/>
    </source>
</evidence>
<evidence type="ECO:0000256" key="15">
    <source>
        <dbReference type="SAM" id="Phobius"/>
    </source>
</evidence>
<evidence type="ECO:0000256" key="7">
    <source>
        <dbReference type="ARBA" id="ARBA00023134"/>
    </source>
</evidence>
<dbReference type="GO" id="GO:0007168">
    <property type="term" value="P:receptor guanylyl cyclase signaling pathway"/>
    <property type="evidence" value="ECO:0007669"/>
    <property type="project" value="TreeGrafter"/>
</dbReference>
<dbReference type="GO" id="GO:0001653">
    <property type="term" value="F:peptide receptor activity"/>
    <property type="evidence" value="ECO:0007669"/>
    <property type="project" value="TreeGrafter"/>
</dbReference>
<dbReference type="GO" id="GO:0004383">
    <property type="term" value="F:guanylate cyclase activity"/>
    <property type="evidence" value="ECO:0007669"/>
    <property type="project" value="UniProtKB-EC"/>
</dbReference>
<evidence type="ECO:0000259" key="16">
    <source>
        <dbReference type="PROSITE" id="PS50011"/>
    </source>
</evidence>
<keyword evidence="9" id="KW-0675">Receptor</keyword>
<keyword evidence="4" id="KW-0732">Signal</keyword>
<dbReference type="InterPro" id="IPR018297">
    <property type="entry name" value="A/G_cyclase_CS"/>
</dbReference>
<comment type="subcellular location">
    <subcellularLocation>
        <location evidence="1">Membrane</location>
        <topology evidence="1">Single-pass type I membrane protein</topology>
    </subcellularLocation>
</comment>
<keyword evidence="19" id="KW-1185">Reference proteome</keyword>
<evidence type="ECO:0000256" key="5">
    <source>
        <dbReference type="ARBA" id="ARBA00022741"/>
    </source>
</evidence>